<keyword evidence="6 11" id="KW-0798">TonB box</keyword>
<organism evidence="15 16">
    <name type="scientific">Usitatibacter rugosus</name>
    <dbReference type="NCBI Taxonomy" id="2732067"/>
    <lineage>
        <taxon>Bacteria</taxon>
        <taxon>Pseudomonadati</taxon>
        <taxon>Pseudomonadota</taxon>
        <taxon>Betaproteobacteria</taxon>
        <taxon>Nitrosomonadales</taxon>
        <taxon>Usitatibacteraceae</taxon>
        <taxon>Usitatibacter</taxon>
    </lineage>
</organism>
<dbReference type="Pfam" id="PF00593">
    <property type="entry name" value="TonB_dep_Rec_b-barrel"/>
    <property type="match status" value="1"/>
</dbReference>
<dbReference type="InterPro" id="IPR039426">
    <property type="entry name" value="TonB-dep_rcpt-like"/>
</dbReference>
<sequence>MMVRRKALAIATANAFGMGCALLAVGDVQAQQAQKVEKIEVTGSNIKRSEGEGALPVTVITREEIDRSGATTPIELLNLVSANNSAGNVSLANVIGSLSFSAQTASLRGLGGGRTLVLVNGKRMDSFAGEIQGVQGVNLSSIPFSAIERVEILKDGASAVYGSDAIAGVINFILRQDYQGAEVMAYYGAPTRGGGGEITRVNAAAGFGNLSKDRYNVLLTVSNDIQKPLDQNKRNFSNTSFRPEINLAAISSNTFPGLITTGGIGVPGSPNNCAPSTYLELLGGCFYDPSAQPGVQMITDNTQWNVFASGRVELGSGLQAYATGIFSRLENQYRIQPVPISSLFPYGPRLNISSAITLQPTSPFYPHGLAAEAGVDGQPLDVRWRAYENGLRDTTDTNENAQMNVGLKGAWRTWDWDASYTYAEGHTKQKLNGGFPNLDLLLPLLRSGRVNLFGPNTPEISREILATNYNGETFNATSKNQGIQGRMSGEIYQMKNGPISLAFGAEYRKESLDQNPAPVLAGGTIAGFGGNVLPVSSSRDVTAFYGELNIPVLKDLEVNVAVRNDHYSDFGSTTNPKASIRYNATPDVLLRASYGKGFLAPSLYQLNTPRINGVTPAGQTDPVRCPVTNDTGLDCSTQFGVLFGGTKDLKPETSEQTTLGVVYSPSTQFSVGADYFKIRLNDVITNGIPFTTILGDQDQFGYLIARDPPDAAYPNLPGHISQITQVYLNLGAVHIEGFDLEAHATWPATRFGRVKFDITGTYYRRQDAQNLDGSYTGFVSNTFGARTTGVVPRWKHYASLSLDNGPWQATLGTSYQSSYIDAAAIDDEGTTRRVSTLTLWDLQGAYKGFKNWTFVLGVKNLMDTDPPVTNQPNSFQVGFDPSYYDPRGRFVYGSVTWAFR</sequence>
<dbReference type="KEGG" id="uru:DSM104443_00961"/>
<dbReference type="PANTHER" id="PTHR47234">
    <property type="match status" value="1"/>
</dbReference>
<dbReference type="InterPro" id="IPR037066">
    <property type="entry name" value="Plug_dom_sf"/>
</dbReference>
<comment type="similarity">
    <text evidence="2 10 11">Belongs to the TonB-dependent receptor family.</text>
</comment>
<dbReference type="PROSITE" id="PS51257">
    <property type="entry name" value="PROKAR_LIPOPROTEIN"/>
    <property type="match status" value="1"/>
</dbReference>
<protein>
    <submittedName>
        <fullName evidence="15">Vitamin B12 transporter BtuB</fullName>
    </submittedName>
</protein>
<keyword evidence="5 10" id="KW-0812">Transmembrane</keyword>
<evidence type="ECO:0000256" key="9">
    <source>
        <dbReference type="ARBA" id="ARBA00023237"/>
    </source>
</evidence>
<evidence type="ECO:0000259" key="13">
    <source>
        <dbReference type="Pfam" id="PF00593"/>
    </source>
</evidence>
<proteinExistence type="inferred from homology"/>
<evidence type="ECO:0000256" key="11">
    <source>
        <dbReference type="RuleBase" id="RU003357"/>
    </source>
</evidence>
<keyword evidence="3 10" id="KW-0813">Transport</keyword>
<dbReference type="GO" id="GO:0009279">
    <property type="term" value="C:cell outer membrane"/>
    <property type="evidence" value="ECO:0007669"/>
    <property type="project" value="UniProtKB-SubCell"/>
</dbReference>
<dbReference type="RefSeq" id="WP_171090014.1">
    <property type="nucleotide sequence ID" value="NZ_CP053069.1"/>
</dbReference>
<feature type="chain" id="PRO_5027043951" evidence="12">
    <location>
        <begin position="24"/>
        <end position="900"/>
    </location>
</feature>
<dbReference type="Gene3D" id="2.40.170.20">
    <property type="entry name" value="TonB-dependent receptor, beta-barrel domain"/>
    <property type="match status" value="1"/>
</dbReference>
<evidence type="ECO:0000259" key="14">
    <source>
        <dbReference type="Pfam" id="PF07715"/>
    </source>
</evidence>
<gene>
    <name evidence="15" type="primary">btuB_3</name>
    <name evidence="15" type="ORF">DSM104443_00961</name>
</gene>
<dbReference type="AlphaFoldDB" id="A0A6M4GRD2"/>
<keyword evidence="9 10" id="KW-0998">Cell outer membrane</keyword>
<evidence type="ECO:0000313" key="15">
    <source>
        <dbReference type="EMBL" id="QJR09910.1"/>
    </source>
</evidence>
<feature type="domain" description="TonB-dependent receptor plug" evidence="14">
    <location>
        <begin position="55"/>
        <end position="169"/>
    </location>
</feature>
<dbReference type="Proteomes" id="UP000501534">
    <property type="component" value="Chromosome"/>
</dbReference>
<dbReference type="PROSITE" id="PS52016">
    <property type="entry name" value="TONB_DEPENDENT_REC_3"/>
    <property type="match status" value="1"/>
</dbReference>
<evidence type="ECO:0000256" key="1">
    <source>
        <dbReference type="ARBA" id="ARBA00004571"/>
    </source>
</evidence>
<dbReference type="CDD" id="cd01347">
    <property type="entry name" value="ligand_gated_channel"/>
    <property type="match status" value="1"/>
</dbReference>
<reference evidence="15 16" key="1">
    <citation type="submission" date="2020-04" db="EMBL/GenBank/DDBJ databases">
        <title>Usitatibacter rugosus gen. nov., sp. nov. and Usitatibacter palustris sp. nov., novel members of Usitatibacteraceae fam. nov. within the order Nitrosomonadales isolated from soil.</title>
        <authorList>
            <person name="Huber K.J."/>
            <person name="Neumann-Schaal M."/>
            <person name="Geppert A."/>
            <person name="Luckner M."/>
            <person name="Wanner G."/>
            <person name="Overmann J."/>
        </authorList>
    </citation>
    <scope>NUCLEOTIDE SEQUENCE [LARGE SCALE GENOMIC DNA]</scope>
    <source>
        <strain evidence="15 16">0125_3</strain>
    </source>
</reference>
<evidence type="ECO:0000256" key="7">
    <source>
        <dbReference type="ARBA" id="ARBA00023136"/>
    </source>
</evidence>
<keyword evidence="4 10" id="KW-1134">Transmembrane beta strand</keyword>
<dbReference type="InterPro" id="IPR012910">
    <property type="entry name" value="Plug_dom"/>
</dbReference>
<keyword evidence="8" id="KW-0675">Receptor</keyword>
<keyword evidence="7 10" id="KW-0472">Membrane</keyword>
<evidence type="ECO:0000256" key="8">
    <source>
        <dbReference type="ARBA" id="ARBA00023170"/>
    </source>
</evidence>
<comment type="subcellular location">
    <subcellularLocation>
        <location evidence="1 10">Cell outer membrane</location>
        <topology evidence="1 10">Multi-pass membrane protein</topology>
    </subcellularLocation>
</comment>
<dbReference type="Gene3D" id="2.170.130.10">
    <property type="entry name" value="TonB-dependent receptor, plug domain"/>
    <property type="match status" value="1"/>
</dbReference>
<dbReference type="InterPro" id="IPR036942">
    <property type="entry name" value="Beta-barrel_TonB_sf"/>
</dbReference>
<dbReference type="EMBL" id="CP053069">
    <property type="protein sequence ID" value="QJR09910.1"/>
    <property type="molecule type" value="Genomic_DNA"/>
</dbReference>
<keyword evidence="16" id="KW-1185">Reference proteome</keyword>
<dbReference type="PANTHER" id="PTHR47234:SF2">
    <property type="entry name" value="TONB-DEPENDENT RECEPTOR"/>
    <property type="match status" value="1"/>
</dbReference>
<dbReference type="Pfam" id="PF07715">
    <property type="entry name" value="Plug"/>
    <property type="match status" value="1"/>
</dbReference>
<evidence type="ECO:0000256" key="6">
    <source>
        <dbReference type="ARBA" id="ARBA00023077"/>
    </source>
</evidence>
<evidence type="ECO:0000256" key="12">
    <source>
        <dbReference type="SAM" id="SignalP"/>
    </source>
</evidence>
<dbReference type="SUPFAM" id="SSF56935">
    <property type="entry name" value="Porins"/>
    <property type="match status" value="1"/>
</dbReference>
<name>A0A6M4GRD2_9PROT</name>
<evidence type="ECO:0000256" key="4">
    <source>
        <dbReference type="ARBA" id="ARBA00022452"/>
    </source>
</evidence>
<feature type="domain" description="TonB-dependent receptor-like beta-barrel" evidence="13">
    <location>
        <begin position="383"/>
        <end position="861"/>
    </location>
</feature>
<evidence type="ECO:0000256" key="2">
    <source>
        <dbReference type="ARBA" id="ARBA00009810"/>
    </source>
</evidence>
<evidence type="ECO:0000256" key="10">
    <source>
        <dbReference type="PROSITE-ProRule" id="PRU01360"/>
    </source>
</evidence>
<evidence type="ECO:0000313" key="16">
    <source>
        <dbReference type="Proteomes" id="UP000501534"/>
    </source>
</evidence>
<feature type="signal peptide" evidence="12">
    <location>
        <begin position="1"/>
        <end position="23"/>
    </location>
</feature>
<accession>A0A6M4GRD2</accession>
<keyword evidence="12" id="KW-0732">Signal</keyword>
<evidence type="ECO:0000256" key="3">
    <source>
        <dbReference type="ARBA" id="ARBA00022448"/>
    </source>
</evidence>
<dbReference type="InterPro" id="IPR000531">
    <property type="entry name" value="Beta-barrel_TonB"/>
</dbReference>
<evidence type="ECO:0000256" key="5">
    <source>
        <dbReference type="ARBA" id="ARBA00022692"/>
    </source>
</evidence>